<name>A0A8J3BKZ4_9ACTN</name>
<keyword evidence="2" id="KW-0732">Signal</keyword>
<gene>
    <name evidence="4" type="ORF">GCM10010124_08760</name>
</gene>
<feature type="region of interest" description="Disordered" evidence="1">
    <location>
        <begin position="69"/>
        <end position="98"/>
    </location>
</feature>
<organism evidence="4 5">
    <name type="scientific">Pilimelia terevasa</name>
    <dbReference type="NCBI Taxonomy" id="53372"/>
    <lineage>
        <taxon>Bacteria</taxon>
        <taxon>Bacillati</taxon>
        <taxon>Actinomycetota</taxon>
        <taxon>Actinomycetes</taxon>
        <taxon>Micromonosporales</taxon>
        <taxon>Micromonosporaceae</taxon>
        <taxon>Pilimelia</taxon>
    </lineage>
</organism>
<reference evidence="4" key="2">
    <citation type="submission" date="2020-09" db="EMBL/GenBank/DDBJ databases">
        <authorList>
            <person name="Sun Q."/>
            <person name="Ohkuma M."/>
        </authorList>
    </citation>
    <scope>NUCLEOTIDE SEQUENCE</scope>
    <source>
        <strain evidence="4">JCM 3091</strain>
    </source>
</reference>
<dbReference type="InterPro" id="IPR029476">
    <property type="entry name" value="DNase_NucA_NucB"/>
</dbReference>
<dbReference type="RefSeq" id="WP_189112865.1">
    <property type="nucleotide sequence ID" value="NZ_BMQC01000002.1"/>
</dbReference>
<reference evidence="4" key="1">
    <citation type="journal article" date="2014" name="Int. J. Syst. Evol. Microbiol.">
        <title>Complete genome sequence of Corynebacterium casei LMG S-19264T (=DSM 44701T), isolated from a smear-ripened cheese.</title>
        <authorList>
            <consortium name="US DOE Joint Genome Institute (JGI-PGF)"/>
            <person name="Walter F."/>
            <person name="Albersmeier A."/>
            <person name="Kalinowski J."/>
            <person name="Ruckert C."/>
        </authorList>
    </citation>
    <scope>NUCLEOTIDE SEQUENCE</scope>
    <source>
        <strain evidence="4">JCM 3091</strain>
    </source>
</reference>
<keyword evidence="5" id="KW-1185">Reference proteome</keyword>
<dbReference type="EMBL" id="BMQC01000002">
    <property type="protein sequence ID" value="GGK18425.1"/>
    <property type="molecule type" value="Genomic_DNA"/>
</dbReference>
<proteinExistence type="predicted"/>
<sequence>MRLNKAALVLAVTIASLAPPSVATATTKPTNQYGMTFKENAAGSTLWNLPPTQKTVTDDDARRRMISAPAGRPYYAGQEDQASRLPGGHVPPADPWTDPDTKECISKLDQGNEIGFSLNRWVWCGYLKSYHYEISPQGARLGWFEMNTLAVGYGREDGKRTFDVRFVPQKVVYGGTYKPTTKVKVGMECKPDIRGCKAEGAEAWRTTVEWETSVGNWIPGHIESDAGAGIGDTKLGYPIYNFYTIFRDGSRKDAPQHWIRCDSATYFHARPAACIVWDVSPRLVYAIYDKDGKPTGQHGVAKHIKDALDKPDDTWPRKLDGAKKIPGRYKQPTDTEPFPGLQRIPVNSQSYRAHRYETSLACNRRPPYQDTGLPTPPTGDDQCDEYPFAATKQGSANIYWDFSVRAVNGKQNGSAGSVLSNYYLWDRQLHVQTMDGQPADFDGYWVDILDRQP</sequence>
<dbReference type="AlphaFoldDB" id="A0A8J3BKZ4"/>
<evidence type="ECO:0000256" key="2">
    <source>
        <dbReference type="SAM" id="SignalP"/>
    </source>
</evidence>
<feature type="region of interest" description="Disordered" evidence="1">
    <location>
        <begin position="311"/>
        <end position="341"/>
    </location>
</feature>
<evidence type="ECO:0000313" key="4">
    <source>
        <dbReference type="EMBL" id="GGK18425.1"/>
    </source>
</evidence>
<evidence type="ECO:0000259" key="3">
    <source>
        <dbReference type="Pfam" id="PF14040"/>
    </source>
</evidence>
<dbReference type="Pfam" id="PF14040">
    <property type="entry name" value="DNase_NucA_NucB"/>
    <property type="match status" value="1"/>
</dbReference>
<feature type="compositionally biased region" description="Basic and acidic residues" evidence="1">
    <location>
        <begin position="311"/>
        <end position="323"/>
    </location>
</feature>
<feature type="signal peptide" evidence="2">
    <location>
        <begin position="1"/>
        <end position="25"/>
    </location>
</feature>
<accession>A0A8J3BKZ4</accession>
<protein>
    <recommendedName>
        <fullName evidence="3">Deoxyribonuclease NucA/NucB domain-containing protein</fullName>
    </recommendedName>
</protein>
<evidence type="ECO:0000313" key="5">
    <source>
        <dbReference type="Proteomes" id="UP000662200"/>
    </source>
</evidence>
<evidence type="ECO:0000256" key="1">
    <source>
        <dbReference type="SAM" id="MobiDB-lite"/>
    </source>
</evidence>
<feature type="chain" id="PRO_5035184193" description="Deoxyribonuclease NucA/NucB domain-containing protein" evidence="2">
    <location>
        <begin position="26"/>
        <end position="453"/>
    </location>
</feature>
<dbReference type="Proteomes" id="UP000662200">
    <property type="component" value="Unassembled WGS sequence"/>
</dbReference>
<comment type="caution">
    <text evidence="4">The sequence shown here is derived from an EMBL/GenBank/DDBJ whole genome shotgun (WGS) entry which is preliminary data.</text>
</comment>
<feature type="domain" description="Deoxyribonuclease NucA/NucB" evidence="3">
    <location>
        <begin position="357"/>
        <end position="423"/>
    </location>
</feature>